<name>A0ABQ4BFD5_9ACTN</name>
<keyword evidence="2" id="KW-0808">Transferase</keyword>
<sequence>MRIGVVSNAYHPDIGGVETHVRRLCAGLAAAGDDVEVLTQHAVRSTEMVDGVLVRRFPLTLPARDYRVSLPLWRWVRENAGEYDVLHTHSYHALVSLGAALGRHRTPLVFTPHYHGTGHTRLRAAIHPIYRPFGRRIMSRAGRIVCVTGAERDLVLRDFPEVAGRVVVVPNGTDPRPVVPGRRTGVRGILCVGRLEHYKRVDRVIRAVVPLGPSYRLDVVGDGPALSSLKQLAGRLGVAGRVVFHGRLDDAAFAGCLARASVAVSASAHEAFGMTVADALAAGIPTVAAPIPAHQELAGLAGASAWLRLADPEDPDALADALRDAAAAGRSSVSAPLPTWDDVVTATREVYAAITGIPVPAPTAAITPGPRPEARPGPAETGAETGAGAGGR</sequence>
<proteinExistence type="predicted"/>
<dbReference type="PANTHER" id="PTHR45947:SF3">
    <property type="entry name" value="SULFOQUINOVOSYL TRANSFERASE SQD2"/>
    <property type="match status" value="1"/>
</dbReference>
<evidence type="ECO:0000313" key="6">
    <source>
        <dbReference type="EMBL" id="GIE69394.1"/>
    </source>
</evidence>
<dbReference type="PANTHER" id="PTHR45947">
    <property type="entry name" value="SULFOQUINOVOSYL TRANSFERASE SQD2"/>
    <property type="match status" value="1"/>
</dbReference>
<feature type="domain" description="Glycosyltransferase subfamily 4-like N-terminal" evidence="5">
    <location>
        <begin position="14"/>
        <end position="175"/>
    </location>
</feature>
<dbReference type="CDD" id="cd03801">
    <property type="entry name" value="GT4_PimA-like"/>
    <property type="match status" value="1"/>
</dbReference>
<gene>
    <name evidence="6" type="ORF">Apa02nite_055020</name>
</gene>
<dbReference type="RefSeq" id="WP_203827544.1">
    <property type="nucleotide sequence ID" value="NZ_BAAATY010000017.1"/>
</dbReference>
<feature type="region of interest" description="Disordered" evidence="3">
    <location>
        <begin position="361"/>
        <end position="392"/>
    </location>
</feature>
<evidence type="ECO:0000256" key="2">
    <source>
        <dbReference type="ARBA" id="ARBA00022679"/>
    </source>
</evidence>
<evidence type="ECO:0000259" key="5">
    <source>
        <dbReference type="Pfam" id="PF13439"/>
    </source>
</evidence>
<evidence type="ECO:0000256" key="3">
    <source>
        <dbReference type="SAM" id="MobiDB-lite"/>
    </source>
</evidence>
<dbReference type="Pfam" id="PF13439">
    <property type="entry name" value="Glyco_transf_4"/>
    <property type="match status" value="1"/>
</dbReference>
<evidence type="ECO:0000259" key="4">
    <source>
        <dbReference type="Pfam" id="PF00534"/>
    </source>
</evidence>
<protein>
    <submittedName>
        <fullName evidence="6">LPS biosynthesis protein</fullName>
    </submittedName>
</protein>
<evidence type="ECO:0000313" key="7">
    <source>
        <dbReference type="Proteomes" id="UP000624709"/>
    </source>
</evidence>
<dbReference type="Gene3D" id="3.40.50.2000">
    <property type="entry name" value="Glycogen Phosphorylase B"/>
    <property type="match status" value="2"/>
</dbReference>
<dbReference type="EMBL" id="BOMS01000086">
    <property type="protein sequence ID" value="GIE69394.1"/>
    <property type="molecule type" value="Genomic_DNA"/>
</dbReference>
<keyword evidence="7" id="KW-1185">Reference proteome</keyword>
<evidence type="ECO:0000256" key="1">
    <source>
        <dbReference type="ARBA" id="ARBA00022676"/>
    </source>
</evidence>
<dbReference type="InterPro" id="IPR028098">
    <property type="entry name" value="Glyco_trans_4-like_N"/>
</dbReference>
<dbReference type="InterPro" id="IPR050194">
    <property type="entry name" value="Glycosyltransferase_grp1"/>
</dbReference>
<feature type="domain" description="Glycosyl transferase family 1" evidence="4">
    <location>
        <begin position="187"/>
        <end position="325"/>
    </location>
</feature>
<dbReference type="Proteomes" id="UP000624709">
    <property type="component" value="Unassembled WGS sequence"/>
</dbReference>
<organism evidence="6 7">
    <name type="scientific">Actinoplanes palleronii</name>
    <dbReference type="NCBI Taxonomy" id="113570"/>
    <lineage>
        <taxon>Bacteria</taxon>
        <taxon>Bacillati</taxon>
        <taxon>Actinomycetota</taxon>
        <taxon>Actinomycetes</taxon>
        <taxon>Micromonosporales</taxon>
        <taxon>Micromonosporaceae</taxon>
        <taxon>Actinoplanes</taxon>
    </lineage>
</organism>
<dbReference type="Pfam" id="PF00534">
    <property type="entry name" value="Glycos_transf_1"/>
    <property type="match status" value="1"/>
</dbReference>
<keyword evidence="1" id="KW-0328">Glycosyltransferase</keyword>
<comment type="caution">
    <text evidence="6">The sequence shown here is derived from an EMBL/GenBank/DDBJ whole genome shotgun (WGS) entry which is preliminary data.</text>
</comment>
<dbReference type="InterPro" id="IPR001296">
    <property type="entry name" value="Glyco_trans_1"/>
</dbReference>
<accession>A0ABQ4BFD5</accession>
<dbReference type="SUPFAM" id="SSF53756">
    <property type="entry name" value="UDP-Glycosyltransferase/glycogen phosphorylase"/>
    <property type="match status" value="1"/>
</dbReference>
<reference evidence="6 7" key="1">
    <citation type="submission" date="2021-01" db="EMBL/GenBank/DDBJ databases">
        <title>Whole genome shotgun sequence of Actinoplanes palleronii NBRC 14916.</title>
        <authorList>
            <person name="Komaki H."/>
            <person name="Tamura T."/>
        </authorList>
    </citation>
    <scope>NUCLEOTIDE SEQUENCE [LARGE SCALE GENOMIC DNA]</scope>
    <source>
        <strain evidence="6 7">NBRC 14916</strain>
    </source>
</reference>